<evidence type="ECO:0000256" key="5">
    <source>
        <dbReference type="ARBA" id="ARBA00022679"/>
    </source>
</evidence>
<feature type="domain" description="PHD-type" evidence="29">
    <location>
        <begin position="722"/>
        <end position="775"/>
    </location>
</feature>
<dbReference type="FunFam" id="3.30.40.10:FF:000852">
    <property type="entry name" value="Histone-lysine N-methyltransferase 2C"/>
    <property type="match status" value="1"/>
</dbReference>
<feature type="region of interest" description="Disordered" evidence="28">
    <location>
        <begin position="4702"/>
        <end position="4734"/>
    </location>
</feature>
<feature type="domain" description="SET" evidence="31">
    <location>
        <begin position="5582"/>
        <end position="5698"/>
    </location>
</feature>
<keyword evidence="21" id="KW-0012">Acyltransferase</keyword>
<protein>
    <recommendedName>
        <fullName evidence="24">Histone-lysine N-methyltransferase 2C</fullName>
    </recommendedName>
</protein>
<dbReference type="Proteomes" id="UP001107558">
    <property type="component" value="Chromosome 3"/>
</dbReference>
<feature type="compositionally biased region" description="Low complexity" evidence="28">
    <location>
        <begin position="1598"/>
        <end position="1618"/>
    </location>
</feature>
<feature type="region of interest" description="Disordered" evidence="28">
    <location>
        <begin position="3196"/>
        <end position="3295"/>
    </location>
</feature>
<feature type="compositionally biased region" description="Polar residues" evidence="28">
    <location>
        <begin position="1325"/>
        <end position="1362"/>
    </location>
</feature>
<evidence type="ECO:0000256" key="7">
    <source>
        <dbReference type="ARBA" id="ARBA00022723"/>
    </source>
</evidence>
<dbReference type="PANTHER" id="PTHR45888:SF6">
    <property type="entry name" value="HL01030P-RELATED"/>
    <property type="match status" value="1"/>
</dbReference>
<evidence type="ECO:0000256" key="22">
    <source>
        <dbReference type="ARBA" id="ARBA00058707"/>
    </source>
</evidence>
<organism evidence="34 35">
    <name type="scientific">Polypedilum vanderplanki</name>
    <name type="common">Sleeping chironomid midge</name>
    <dbReference type="NCBI Taxonomy" id="319348"/>
    <lineage>
        <taxon>Eukaryota</taxon>
        <taxon>Metazoa</taxon>
        <taxon>Ecdysozoa</taxon>
        <taxon>Arthropoda</taxon>
        <taxon>Hexapoda</taxon>
        <taxon>Insecta</taxon>
        <taxon>Pterygota</taxon>
        <taxon>Neoptera</taxon>
        <taxon>Endopterygota</taxon>
        <taxon>Diptera</taxon>
        <taxon>Nematocera</taxon>
        <taxon>Chironomoidea</taxon>
        <taxon>Chironomidae</taxon>
        <taxon>Chironominae</taxon>
        <taxon>Polypedilum</taxon>
        <taxon>Polypedilum</taxon>
    </lineage>
</organism>
<dbReference type="CDD" id="cd15489">
    <property type="entry name" value="PHD_SF"/>
    <property type="match status" value="1"/>
</dbReference>
<keyword evidence="3" id="KW-0597">Phosphoprotein</keyword>
<dbReference type="GO" id="GO:0003677">
    <property type="term" value="F:DNA binding"/>
    <property type="evidence" value="ECO:0007669"/>
    <property type="project" value="UniProtKB-UniRule"/>
</dbReference>
<dbReference type="PROSITE" id="PS50118">
    <property type="entry name" value="HMG_BOX_2"/>
    <property type="match status" value="1"/>
</dbReference>
<dbReference type="InterPro" id="IPR013083">
    <property type="entry name" value="Znf_RING/FYVE/PHD"/>
</dbReference>
<evidence type="ECO:0000256" key="4">
    <source>
        <dbReference type="ARBA" id="ARBA00022603"/>
    </source>
</evidence>
<dbReference type="OrthoDB" id="308383at2759"/>
<dbReference type="PROSITE" id="PS50868">
    <property type="entry name" value="POST_SET"/>
    <property type="match status" value="1"/>
</dbReference>
<dbReference type="SMART" id="SM00541">
    <property type="entry name" value="FYRN"/>
    <property type="match status" value="1"/>
</dbReference>
<evidence type="ECO:0000256" key="15">
    <source>
        <dbReference type="ARBA" id="ARBA00023125"/>
    </source>
</evidence>
<feature type="compositionally biased region" description="Low complexity" evidence="28">
    <location>
        <begin position="4194"/>
        <end position="4208"/>
    </location>
</feature>
<dbReference type="CDD" id="cd15510">
    <property type="entry name" value="PHD2_KMT2C_like"/>
    <property type="match status" value="1"/>
</dbReference>
<keyword evidence="10" id="KW-0862">Zinc</keyword>
<dbReference type="Gene3D" id="3.30.160.360">
    <property type="match status" value="1"/>
</dbReference>
<feature type="compositionally biased region" description="Low complexity" evidence="28">
    <location>
        <begin position="2225"/>
        <end position="2236"/>
    </location>
</feature>
<gene>
    <name evidence="34" type="ORF">PVAND_002656</name>
</gene>
<feature type="domain" description="PHD-type" evidence="33">
    <location>
        <begin position="5209"/>
        <end position="5317"/>
    </location>
</feature>
<dbReference type="CDD" id="cd15512">
    <property type="entry name" value="PHD4_KMT2C_like"/>
    <property type="match status" value="1"/>
</dbReference>
<dbReference type="CDD" id="cd15513">
    <property type="entry name" value="PHD5_KMT2C_like"/>
    <property type="match status" value="1"/>
</dbReference>
<reference evidence="34" key="1">
    <citation type="submission" date="2021-03" db="EMBL/GenBank/DDBJ databases">
        <title>Chromosome level genome of the anhydrobiotic midge Polypedilum vanderplanki.</title>
        <authorList>
            <person name="Yoshida Y."/>
            <person name="Kikawada T."/>
            <person name="Gusev O."/>
        </authorList>
    </citation>
    <scope>NUCLEOTIDE SEQUENCE</scope>
    <source>
        <strain evidence="34">NIAS01</strain>
        <tissue evidence="34">Whole body or cell culture</tissue>
    </source>
</reference>
<dbReference type="PROSITE" id="PS51542">
    <property type="entry name" value="FYRN"/>
    <property type="match status" value="1"/>
</dbReference>
<dbReference type="Pfam" id="PF05965">
    <property type="entry name" value="FYRC"/>
    <property type="match status" value="1"/>
</dbReference>
<feature type="region of interest" description="Disordered" evidence="28">
    <location>
        <begin position="3379"/>
        <end position="3472"/>
    </location>
</feature>
<feature type="compositionally biased region" description="Pro residues" evidence="28">
    <location>
        <begin position="2904"/>
        <end position="2917"/>
    </location>
</feature>
<keyword evidence="18" id="KW-0804">Transcription</keyword>
<dbReference type="InterPro" id="IPR003888">
    <property type="entry name" value="FYrich_N"/>
</dbReference>
<evidence type="ECO:0000256" key="14">
    <source>
        <dbReference type="ARBA" id="ARBA00023054"/>
    </source>
</evidence>
<dbReference type="GO" id="GO:0003713">
    <property type="term" value="F:transcription coactivator activity"/>
    <property type="evidence" value="ECO:0007669"/>
    <property type="project" value="TreeGrafter"/>
</dbReference>
<keyword evidence="13" id="KW-0805">Transcription regulation</keyword>
<feature type="region of interest" description="Disordered" evidence="28">
    <location>
        <begin position="4630"/>
        <end position="4670"/>
    </location>
</feature>
<dbReference type="GO" id="GO:0005700">
    <property type="term" value="C:polytene chromosome"/>
    <property type="evidence" value="ECO:0007669"/>
    <property type="project" value="UniProtKB-ARBA"/>
</dbReference>
<feature type="DNA-binding region" description="HMG box" evidence="26">
    <location>
        <begin position="1518"/>
        <end position="1584"/>
    </location>
</feature>
<dbReference type="InterPro" id="IPR009071">
    <property type="entry name" value="HMG_box_dom"/>
</dbReference>
<sequence>MDSAASFDDDNSDSDYMNVSSSSESSEENEFPAKRKNVPITKRRDGLDISKNPLSIIKSRLNIRQSTSQAAVKMCLKRKFSFTNATTTTTTKKENDGSGSSSSTINFQLISASSSSSQPQSQSQSPNDEQSMELESPSGSGIGNNLSTLMPAPMQGSDDPPYFPEKFPSKLCAFCNLGERSQLGQGEMLRLELSEEDSKNALKLKSQQSPQEDESKNGSDDLSKLLKNASSSTLLQQQLNRRQKGLNKCKNPVATNEYVDELEKIGYTEAMDLSLIVENGYYYVHRACAMWSFGVDRDPINEALSNVSTVLKQSLNRKCTHCNHYGASAVCKINCQKFFHFPCIAASGSFEDFQSCSVYCFDHLSQVAVNCGEEAYCRACCNLGDISNLMVCSKCGDHYHGACVGLAQQPGVRAGWQCKNCRSCQICRIPDNSDGRTLACETCDKLYHPQCLRPIMTTVPKYGWKCRCCRICSDCGARTPGAGASSRWHNHFTVCDSCYQQRNKGYSCPICRKAYRAAAYREMVKCSICQKFVHSTCDPEADLNAYERRKEVNPDYEYTCGMCKIATQNERVNLAMRRSNSGDDESLSASQESLDDIDMDIDGRMGSREDLALGLGKGKPMLASKIAKKKLGLNNTGGINSNNSGFGQRPKGIGKLGFQKRARTFELGRKRGPKSKMRGIFGVPGIGLQRPVAADSKQSDEEPGSENRLVLCSAKDRFVLTQDICVMCGAIGTDQEGCLISCAQCGQCYHPYCVTVKVTKEILQKGWRCLDCTVCEGCGEKNDEARLILCDDCDISYHIYCMEPPLTTVPQGTWKCKWCAICFKCGSNEAGNNCTWQNSYTECGPCASQSNCSVCSEIYADGELIIQCTNCDRWLHCLCDSIKNDTEAEKCAEEGYICLLCRPKDILAPHLQIKKKPPTLSTQSSTTTKEESIDENDNATILALEGSHFVDGVYLSEHGLQFIKTLQTEPKRAKRKPKVIQEAEKDAGILAAIESVVSGSADNSMEDIKMEPMDPNEEAQIYKDGMTWTNNEPAPEGFSLFTNESGQVILRKKRQRNLQKLGIGGFAVRNRAVRTTKNDEEPSNQCDDAKKKKPNRRKQKNKLIETYPTYLQEAFFGRPLMDSSLKVKLESSSSDEETKSNVSDDKTIKLSLDELKMIEAMRAKQQQKLQEEQKLLQVNVVNPLEQQQLMSNGAQIQLNQKMQSTDTTSVFNQNTTGSIASTSSSNINQTEIKTELELMDDDENNSDTEALKDVLGLPGDLLDNDLVNTIMNEDDDDLTKNTAGLDDVDVKGVKDDLADILSPHFNIDMEDMLFKSVLTDESQESQESQLTNSLTSYSTQSTPSHQSEVQPIHLNQPTNTSLQNNINQMQSPQQQPSTPTATIMNPMTLQPQSPQINTQLNPMNVMLQQQQQPNQMHQMQANMMQRQNSQPGTPIGLMPQQQQRGYNFNSDFCSYRPQFNTANVFQNQPQWNANVDNDFDLVNMNAAASQATAVAGQPQKINNHQKNSERMSEDEKLGDMSTISAVLYANQNHPELKIEYPHWPDRYKQIMKKWRALSAERKQPYLQRARDNRSAQQAQQRTKKAQQVAPDLSPDNGTTSTNSTSPALSSTLSESSSLMDVSMIQQQHQSQQQQQVSTPTTVNVGPPQQLQVVRNNQQSPGRSSTPSSSSNLLPEHVLETNALDNKNDSTSPNNIKNNLLIIANEHKEFSCSIGDENISSPISNNSNNTINDKISESDEANLLLQVKSSSTSFDMSSKSDNNCSLLNKNANISVASNIANAFINLTTSLPKNNNNANNISNNNGSGSNNSNCLLNASGLSQTKNVNVIVSQQPLSAQHFMKTLSFTTSRGIFVPNVIATNIAPQFTVHQYGLHGASSSGPAPNVTVNPNGNFNTNSNPTLRPAIPNHFRLLLQQQNANINLNIINNNNNNQQQSNVNPSPAPSPILEASLQTITKEATMQATKTTVLPTKTIFPNQIIHPPQRSITPFTPIQQKIDQDHEMVQVEESSSLTNSTADQHIRVLTPSEIMKTLPSLSTHDNVCFNSSSMSTASIEKQSNETDINALSTNNNKKLQNASQHHHHDPNASGSVISILSNNSAISSPLTITTTTITSECNTFTSSHFTTITKATLSSTTSNNAQIIMDQDKIAAQQKSMKEAEQERQWKMLQAQRAREQQLGMPMDHQRMNDPNMQLQISTNLNDGSMSPVASPSPNSRNQFMAPNKGRMMMNPQSPSSSNFQHPGRPVSAQLQRQQSQRINQSPFSPQTGTPQSPNNIFPGSPSADGFQRQQSLDEQQFLHSPQTPKSIQQQSPVHTPTSANMSPVYSQVNQSQQQQQAPNIRPLDGVNAYAQAPGTPRPSFNPGQTRTTVYARPDMFNKPPFVQSNQNNPEQSNRQLRDLLQRSQAPTNLPGPTSSAFSMENDMMKNQQTLQTGTDNTFRQPLPPGIRQQRMQSMVGGQMIRAGQLTGTGQRMIMTPDNRPRLNIRPGMNMNVPQMMTDQHQQQQQMNQAGLNQTQRMPINQGTNFNPQNEMMQQSNMIQQNTPGQNMMMQQRLVASQNPSMQHALQGNQINPTQPNTTDQNVVHQQTGTDVEGIPDSVTAELEKLEQDENVGMDGVGDILGGLGDDDDDLLDSLTAEMGADFNILEYADPELDTTDEKSTLLDSLEMDEGENAKEEKLKNLEAEKIAKTNFPRTQQDMSNVQMQPNQQINRMQMQMTNINPQMQQSIDGQNVNQNAGPSQQQPAQIPQQQQQPGQVQNQQQMFQQANVQRQVRFKTIPPNQIPEIQQIHQQMMLQLQQAAANGKPMPIGTRLVANNNITGIVTGPNNISLTFPTGQQRLQQVRMVNPNMMQQNQQNNPRMALPHMVQNRPNMMQNAQQQQINPNIQGLINQTQQPQQQQAQQSQQVPPPPYPEPPPPYPGQANQNQEQPLLLEDLLEQEKREQARNIGTNQMDMNIPQNQQQQQSLFSDQDYEKLRADVLTTTTQSISMPQQIQQPQQVQVQPQQPQFAPRGIINKQWRPQTPGVVNSQAPSTSPDIVRSVPIFNANLTPMPPMPPEIIQTETDKQIQSNYEAWLITQNDSLQKQLHYYETEIAELRKLKKSLNTKQRQLKKNGGDLNEIDAQTLLKVTHEQAAVQKHLESSRKQARNHLQMKQDYDNKQKSKQMANISHMAQSPVGVQMNDQSPMMSPSPNIIQQPVQSPLGNPIMAPSQSPLHSPSPMMSSQSPGPNSIMQSPGGHINNAMSPYNTMQQSPRIGTPHSQIDESPFSPNSIESPSINSRLTSPIPRMTSPQHRPNTPMQIQMMNRMPVQFNQQQNMNMNQQNRFIRPQMIPNDSNSRMAGMRMPVQQFQQQMQHGGGNVIRQVQYDANGNPQNVQTISQANQQMDPQRAMQIRQMQMRQQQMMKQQQQQQQQQGQMQMQQMSQVQPNQSPIHQQPQSPLINQNATSPMPRSPMVHYQQQQQNPNSPMMQMDSSPRPMYAQQQQQNMQIEHSNNNSNLMQGGGGGGNHMMNPGNPTQKRAPIKLGLRGGMPMYGKDGNKKQTGTSDMLQLVQKAQQKHQAQQQSQQQGFTIEAQRNISGKVIPTAVSSMELQQASSSKQVKAKTSLLKNPLGPKVKSLVDYDDNDSSNGTPPISPISQKIRQRLQDGKMHNEDVVIVDSSPDEKQRLTDYDDDNDKITLTEVSLNSTAQDAGDAEIVEAFDGSELVSSPLVTEQEATDYTLFDSHVVHLDDSNESLKEIINTDLLFEDAIPVTKPSTSKIETSSSITATAKNPKNVGTREDFEAMIDSGKDEDENESESDAVTIEKNDPIEQETLEKPQGTPHRILTTTTIPTEGKREIKFPVVLSSSSGGQLITLPSNLMNRTNIQASALAATAGMTGGQKKIVKGSTQTLAKVSIGNTTISVPVVLKNMPITNSDPSQGAKKMITTNAQTLSSLKKNPNMFSVSGQKINTSTIVTLSLNKGNTRPIQTVDLKQRLQQNQKSIIVSAAPSGIIQASSHNVENIVSSATVINKLSASCASPILTFSKIPTYTMTQDTALPTKILEDDDVSPESSESDKNKVRDVSKSSESTSLSIPESGTVEGNEEVKETIIENKPKSLIPMHVIVKSRESSQSPIASSSSSTTTNPTHAQAQRIVSGNMSQLSPLSQPIEINTNTHNATQQIRSIMSSIDANEESKNKAEVEQVATSTQSSVPKTIIRSTSTPTSSGDTKIIISSQPSISVPSSPNTQSTNNVVFVKQIKAIPSSSSAGSTIAIKNQSTTTLAQQQQQPLIITKTTNLLNILSNPPSGQHQQTFKATEIKMEPPMSGDSIPKTVTILKSNPTITNLLNSNSFKRSKSSDDVITKETSEAAVNKRLSFEVSNEIKAEPIEPVVIKETVSTPTSVTTVVKTEQSITVTQASTPISQTQKIIPPNKPEDSQNVLLKQLLQNSGSGGPVGGSPLTRTVPGLITTQRAPSLGMFSSLEAQLARPVIPPAPAKQLIVTTQPLVTSIPIPVSSISSTPEATVKTSQSVSVSKSISIHETSFVSQPSASNILTTTTTTPPVASQTLNVSNIGEKKPIVILNRNDIPASLLTSNSSNMTKTIISPLTTTEGMAPPNMTIKKEMISPGGTIKPNQSPTHIAPTLVKSISQSSLNSGTTTPVPLESPSVDIKKEMDDSSQSESVASDVSMVKNENIMLTPSRDGMNEPLDESPAKTAAEIANELKKKKRREYQKNRRQMQMSKEKGVKKPRKLQKSEEDYDSFIDNLMLQIKSLPQMPILEPSLPKNYGVCQIYGSCELNKVNKKYDTTSGELTGVFGKGELSNISDFYNTKPFGVLEPKVEKTPASTQRGFYDQEFPPIKFDEEEKVTHHRSKYELLAKDRDIDTPDTVVSSSSPECVTMKPPNRFPGLRLIREEEDAETEDEMTSFIDNRMSPSIPTIIAPIPIRLKSGISLTSDNKVHNEKEFELSKQLGLKSCFEPPTPAKDNNNNNVTVTLTLTSSAAEDIMGVLKSLANILNIPAPTAYQIVERTTTPPSQKLGLYRIKGKDGKEGQPVDIQTILNGTAKFCRHCDVVILNNAIKAKANEFPLLVNTELESNELYFCGQTCYKQFQWRPINMLDDKSLNSTTDDKALETMSENISKVEMQGDLSQLRDQNRDLKRKHEEIEDMNESKEDILQAEKRQKLMRIKTFSANSFPNIHKQKKLSEREITEMLFRMNITVNSAPKILEDTRKCILCHQIGDGVADGPSRLLNYDVDKWVHLNCALWSDGVYETVNGALMNLEAALQQSLNSQCTHCNHLGATIKCFKPRCGTLYHLNCAMKDNCVFYKNKTTMCNIHAPKSEKDNELTTLSVQRRVYIERDENRQVASIMHHSDLTNLMRVGSLILLNVGQLLPHQLHTFHTANYIYPIGFKIIRFFWSMRYPNKRCHYICSIADSAGKPEFRVLVKEQNEEDTEFKDESPKKVWQKILETIVKLRRENQLVRVFPKYISGEDLFGLTEPAVVRILESLPGVETLNDYRFKYGRNPLLELPLAINPSGAARTEPRLKHSVPMKKPHTQRTGSTSQRPAFVPSTSAGEIACPYSKQFVHSKSSQYKKMKLEWRNNVFLARSKIQGLGLYAARDLEKHTMVIEYIGEVIRGELSELREKQYEARNRGIYMFRLDEDRVIDATLCGGLARYINHSCNPNCVTEIVEVDREYRIIIFAKRRINRGEELSYDYKFDIEDESRKIACHCGAAYCKKYMN</sequence>
<dbReference type="InterPro" id="IPR019787">
    <property type="entry name" value="Znf_PHD-finger"/>
</dbReference>
<dbReference type="InterPro" id="IPR001965">
    <property type="entry name" value="Znf_PHD"/>
</dbReference>
<dbReference type="Pfam" id="PF05964">
    <property type="entry name" value="FYRN"/>
    <property type="match status" value="1"/>
</dbReference>
<evidence type="ECO:0000256" key="11">
    <source>
        <dbReference type="ARBA" id="ARBA00022853"/>
    </source>
</evidence>
<dbReference type="GO" id="GO:0044666">
    <property type="term" value="C:MLL3/4 complex"/>
    <property type="evidence" value="ECO:0007669"/>
    <property type="project" value="TreeGrafter"/>
</dbReference>
<dbReference type="InterPro" id="IPR011011">
    <property type="entry name" value="Znf_FYVE_PHD"/>
</dbReference>
<feature type="domain" description="PHD-type" evidence="29">
    <location>
        <begin position="772"/>
        <end position="822"/>
    </location>
</feature>
<feature type="compositionally biased region" description="Polar residues" evidence="28">
    <location>
        <begin position="3239"/>
        <end position="3258"/>
    </location>
</feature>
<dbReference type="FunFam" id="3.30.40.10:FF:000407">
    <property type="entry name" value="Histone-lysine N-methyltransferase MLL3"/>
    <property type="match status" value="1"/>
</dbReference>
<dbReference type="FunFam" id="3.30.40.10:FF:000002">
    <property type="entry name" value="Histone-lysine N-methyltransferase"/>
    <property type="match status" value="1"/>
</dbReference>
<keyword evidence="16" id="KW-0564">Palmitate</keyword>
<dbReference type="InterPro" id="IPR003616">
    <property type="entry name" value="Post-SET_dom"/>
</dbReference>
<feature type="region of interest" description="Disordered" evidence="28">
    <location>
        <begin position="5529"/>
        <end position="5549"/>
    </location>
</feature>
<feature type="compositionally biased region" description="Polar residues" evidence="28">
    <location>
        <begin position="2285"/>
        <end position="2323"/>
    </location>
</feature>
<evidence type="ECO:0000256" key="9">
    <source>
        <dbReference type="ARBA" id="ARBA00022771"/>
    </source>
</evidence>
<feature type="compositionally biased region" description="Low complexity" evidence="28">
    <location>
        <begin position="4656"/>
        <end position="4667"/>
    </location>
</feature>
<name>A0A9J6BSD5_POLVA</name>
<keyword evidence="15 26" id="KW-0238">DNA-binding</keyword>
<feature type="compositionally biased region" description="Polar residues" evidence="28">
    <location>
        <begin position="2195"/>
        <end position="2218"/>
    </location>
</feature>
<feature type="compositionally biased region" description="Low complexity" evidence="28">
    <location>
        <begin position="3456"/>
        <end position="3469"/>
    </location>
</feature>
<keyword evidence="8" id="KW-0677">Repeat</keyword>
<dbReference type="PROSITE" id="PS51805">
    <property type="entry name" value="EPHD"/>
    <property type="match status" value="1"/>
</dbReference>
<comment type="function">
    <text evidence="22">Histone methyltransferase that catalyzes methyl group transfer from S-adenosyl-L-methionine to the epsilon-amino group of 'Lys-4' of histone H3 (H3K4). Part of chromatin remodeling machinery predominantly forms H3K4me1 methylation marks at active chromatin sites where transcription and DNA repair take place. Likely plays a redundant role with KMT2D in enriching H3K4me1 mark on primed and active enhancer elements.</text>
</comment>
<evidence type="ECO:0000256" key="21">
    <source>
        <dbReference type="ARBA" id="ARBA00023315"/>
    </source>
</evidence>
<feature type="region of interest" description="Disordered" evidence="28">
    <location>
        <begin position="1"/>
        <end position="52"/>
    </location>
</feature>
<feature type="domain" description="HMG box" evidence="30">
    <location>
        <begin position="1518"/>
        <end position="1584"/>
    </location>
</feature>
<feature type="compositionally biased region" description="Polar residues" evidence="28">
    <location>
        <begin position="4183"/>
        <end position="4192"/>
    </location>
</feature>
<evidence type="ECO:0000259" key="31">
    <source>
        <dbReference type="PROSITE" id="PS50280"/>
    </source>
</evidence>
<evidence type="ECO:0000256" key="3">
    <source>
        <dbReference type="ARBA" id="ARBA00022553"/>
    </source>
</evidence>
<dbReference type="InterPro" id="IPR046341">
    <property type="entry name" value="SET_dom_sf"/>
</dbReference>
<evidence type="ECO:0000313" key="35">
    <source>
        <dbReference type="Proteomes" id="UP001107558"/>
    </source>
</evidence>
<keyword evidence="9 25" id="KW-0863">Zinc-finger</keyword>
<feature type="compositionally biased region" description="Polar residues" evidence="28">
    <location>
        <begin position="3428"/>
        <end position="3447"/>
    </location>
</feature>
<feature type="region of interest" description="Disordered" evidence="28">
    <location>
        <begin position="2888"/>
        <end position="2922"/>
    </location>
</feature>
<keyword evidence="4" id="KW-0489">Methyltransferase</keyword>
<feature type="region of interest" description="Disordered" evidence="28">
    <location>
        <begin position="1493"/>
        <end position="1515"/>
    </location>
</feature>
<evidence type="ECO:0000256" key="20">
    <source>
        <dbReference type="ARBA" id="ARBA00023288"/>
    </source>
</evidence>
<feature type="compositionally biased region" description="Low complexity" evidence="28">
    <location>
        <begin position="4065"/>
        <end position="4076"/>
    </location>
</feature>
<feature type="compositionally biased region" description="Low complexity" evidence="28">
    <location>
        <begin position="2738"/>
        <end position="2762"/>
    </location>
</feature>
<dbReference type="Pfam" id="PF13832">
    <property type="entry name" value="zf-HC5HC2H_2"/>
    <property type="match status" value="1"/>
</dbReference>
<dbReference type="CDD" id="cd15514">
    <property type="entry name" value="PHD6_KMT2C_like"/>
    <property type="match status" value="1"/>
</dbReference>
<feature type="compositionally biased region" description="Basic and acidic residues" evidence="28">
    <location>
        <begin position="1506"/>
        <end position="1515"/>
    </location>
</feature>
<feature type="compositionally biased region" description="Low complexity" evidence="28">
    <location>
        <begin position="2324"/>
        <end position="2334"/>
    </location>
</feature>
<feature type="compositionally biased region" description="Basic residues" evidence="28">
    <location>
        <begin position="1091"/>
        <end position="1101"/>
    </location>
</feature>
<feature type="compositionally biased region" description="Low complexity" evidence="28">
    <location>
        <begin position="1363"/>
        <end position="1383"/>
    </location>
</feature>
<evidence type="ECO:0000313" key="34">
    <source>
        <dbReference type="EMBL" id="KAG5672533.1"/>
    </source>
</evidence>
<dbReference type="EMBL" id="JADBJN010000003">
    <property type="protein sequence ID" value="KAG5672533.1"/>
    <property type="molecule type" value="Genomic_DNA"/>
</dbReference>
<evidence type="ECO:0000256" key="26">
    <source>
        <dbReference type="PROSITE-ProRule" id="PRU00267"/>
    </source>
</evidence>
<dbReference type="PROSITE" id="PS51543">
    <property type="entry name" value="FYRC"/>
    <property type="match status" value="1"/>
</dbReference>
<dbReference type="CDD" id="cd19171">
    <property type="entry name" value="SET_KMT2C_2D"/>
    <property type="match status" value="1"/>
</dbReference>
<evidence type="ECO:0000259" key="29">
    <source>
        <dbReference type="PROSITE" id="PS50016"/>
    </source>
</evidence>
<dbReference type="GO" id="GO:0042800">
    <property type="term" value="F:histone H3K4 methyltransferase activity"/>
    <property type="evidence" value="ECO:0007669"/>
    <property type="project" value="UniProtKB-ARBA"/>
</dbReference>
<feature type="coiled-coil region" evidence="27">
    <location>
        <begin position="3077"/>
        <end position="3111"/>
    </location>
</feature>
<evidence type="ECO:0000256" key="13">
    <source>
        <dbReference type="ARBA" id="ARBA00023015"/>
    </source>
</evidence>
<feature type="coiled-coil region" evidence="27">
    <location>
        <begin position="2140"/>
        <end position="2174"/>
    </location>
</feature>
<evidence type="ECO:0000259" key="30">
    <source>
        <dbReference type="PROSITE" id="PS50118"/>
    </source>
</evidence>
<dbReference type="CDD" id="cd15666">
    <property type="entry name" value="ePHD2_KMT2C_like"/>
    <property type="match status" value="1"/>
</dbReference>
<dbReference type="GO" id="GO:0045944">
    <property type="term" value="P:positive regulation of transcription by RNA polymerase II"/>
    <property type="evidence" value="ECO:0007669"/>
    <property type="project" value="TreeGrafter"/>
</dbReference>
<dbReference type="FunFam" id="2.170.270.10:FF:000003">
    <property type="entry name" value="Histone-lysine N-methyltransferase"/>
    <property type="match status" value="1"/>
</dbReference>
<feature type="compositionally biased region" description="Low complexity" evidence="28">
    <location>
        <begin position="4109"/>
        <end position="4120"/>
    </location>
</feature>
<dbReference type="GO" id="GO:0008270">
    <property type="term" value="F:zinc ion binding"/>
    <property type="evidence" value="ECO:0007669"/>
    <property type="project" value="UniProtKB-KW"/>
</dbReference>
<keyword evidence="20" id="KW-0449">Lipoprotein</keyword>
<comment type="subcellular location">
    <subcellularLocation>
        <location evidence="1">Nucleus</location>
    </subcellularLocation>
</comment>
<feature type="compositionally biased region" description="Polar residues" evidence="28">
    <location>
        <begin position="2726"/>
        <end position="2737"/>
    </location>
</feature>
<feature type="region of interest" description="Disordered" evidence="28">
    <location>
        <begin position="201"/>
        <end position="224"/>
    </location>
</feature>
<accession>A0A9J6BSD5</accession>
<feature type="compositionally biased region" description="Low complexity" evidence="28">
    <location>
        <begin position="113"/>
        <end position="126"/>
    </location>
</feature>
<dbReference type="SMART" id="SM00317">
    <property type="entry name" value="SET"/>
    <property type="match status" value="1"/>
</dbReference>
<evidence type="ECO:0000256" key="12">
    <source>
        <dbReference type="ARBA" id="ARBA00022990"/>
    </source>
</evidence>
<dbReference type="GO" id="GO:0032259">
    <property type="term" value="P:methylation"/>
    <property type="evidence" value="ECO:0007669"/>
    <property type="project" value="UniProtKB-KW"/>
</dbReference>
<keyword evidence="19 26" id="KW-0539">Nucleus</keyword>
<dbReference type="Gene3D" id="3.30.40.10">
    <property type="entry name" value="Zinc/RING finger domain, C3HC4 (zinc finger)"/>
    <property type="match status" value="8"/>
</dbReference>
<feature type="compositionally biased region" description="Low complexity" evidence="28">
    <location>
        <begin position="1625"/>
        <end position="1635"/>
    </location>
</feature>
<comment type="caution">
    <text evidence="34">The sequence shown here is derived from an EMBL/GenBank/DDBJ whole genome shotgun (WGS) entry which is preliminary data.</text>
</comment>
<evidence type="ECO:0000259" key="32">
    <source>
        <dbReference type="PROSITE" id="PS50868"/>
    </source>
</evidence>
<evidence type="ECO:0000256" key="24">
    <source>
        <dbReference type="ARBA" id="ARBA00072631"/>
    </source>
</evidence>
<dbReference type="SMART" id="SM00542">
    <property type="entry name" value="FYRC"/>
    <property type="match status" value="1"/>
</dbReference>
<dbReference type="SUPFAM" id="SSF57903">
    <property type="entry name" value="FYVE/PHD zinc finger"/>
    <property type="match status" value="6"/>
</dbReference>
<feature type="compositionally biased region" description="Low complexity" evidence="28">
    <location>
        <begin position="1575"/>
        <end position="1589"/>
    </location>
</feature>
<feature type="region of interest" description="Disordered" evidence="28">
    <location>
        <begin position="3134"/>
        <end position="3164"/>
    </location>
</feature>
<keyword evidence="2" id="KW-0488">Methylation</keyword>
<evidence type="ECO:0000256" key="6">
    <source>
        <dbReference type="ARBA" id="ARBA00022691"/>
    </source>
</evidence>
<evidence type="ECO:0000256" key="1">
    <source>
        <dbReference type="ARBA" id="ARBA00004123"/>
    </source>
</evidence>
<dbReference type="Gene3D" id="1.10.30.10">
    <property type="entry name" value="High mobility group box domain"/>
    <property type="match status" value="1"/>
</dbReference>
<comment type="subunit">
    <text evidence="23">Component of the MLL3 complex (also named ASCOM complex), at least composed of catalytic subunit KMT2C/MLL3, ASH2L, RBBP5, WDR5, NCOA6, DPY30, KDM6A, PAXIP1/PTIP, PAGR1 and alpha- and beta-tubulin. Forms a core complex with the evolutionary conserved subcomplex WRAD composed of WDR5, RBBP5, ASH2L/ASH2 and DPY30 subunits; WRAD differentially stimulates the methyltransferase activity. Interacts (via WIN motif) with WDR5.</text>
</comment>
<feature type="compositionally biased region" description="Basic and acidic residues" evidence="28">
    <location>
        <begin position="1563"/>
        <end position="1573"/>
    </location>
</feature>
<feature type="region of interest" description="Disordered" evidence="28">
    <location>
        <begin position="4183"/>
        <end position="4208"/>
    </location>
</feature>
<dbReference type="CDD" id="cd15509">
    <property type="entry name" value="PHD1_KMT2C_like"/>
    <property type="match status" value="1"/>
</dbReference>
<evidence type="ECO:0000256" key="10">
    <source>
        <dbReference type="ARBA" id="ARBA00022833"/>
    </source>
</evidence>
<feature type="compositionally biased region" description="Low complexity" evidence="28">
    <location>
        <begin position="1659"/>
        <end position="1670"/>
    </location>
</feature>
<feature type="domain" description="PHD-type" evidence="29">
    <location>
        <begin position="421"/>
        <end position="472"/>
    </location>
</feature>
<evidence type="ECO:0000256" key="25">
    <source>
        <dbReference type="PROSITE-ProRule" id="PRU00146"/>
    </source>
</evidence>
<dbReference type="InterPro" id="IPR001214">
    <property type="entry name" value="SET_dom"/>
</dbReference>
<dbReference type="CDD" id="cd21997">
    <property type="entry name" value="HMG_KMT2C-like"/>
    <property type="match status" value="1"/>
</dbReference>
<dbReference type="Gene3D" id="2.170.270.10">
    <property type="entry name" value="SET domain"/>
    <property type="match status" value="1"/>
</dbReference>
<evidence type="ECO:0000256" key="18">
    <source>
        <dbReference type="ARBA" id="ARBA00023163"/>
    </source>
</evidence>
<feature type="compositionally biased region" description="Polar residues" evidence="28">
    <location>
        <begin position="4630"/>
        <end position="4639"/>
    </location>
</feature>
<dbReference type="FunFam" id="3.30.40.10:FF:000548">
    <property type="entry name" value="Putative Histone-lysine N-methyltransferase MLL3"/>
    <property type="match status" value="1"/>
</dbReference>
<dbReference type="PANTHER" id="PTHR45888">
    <property type="entry name" value="HL01030P-RELATED"/>
    <property type="match status" value="1"/>
</dbReference>
<feature type="domain" description="Post-SET" evidence="32">
    <location>
        <begin position="5706"/>
        <end position="5722"/>
    </location>
</feature>
<feature type="region of interest" description="Disordered" evidence="28">
    <location>
        <begin position="111"/>
        <end position="163"/>
    </location>
</feature>
<evidence type="ECO:0000256" key="28">
    <source>
        <dbReference type="SAM" id="MobiDB-lite"/>
    </source>
</evidence>
<feature type="region of interest" description="Disordered" evidence="28">
    <location>
        <begin position="4864"/>
        <end position="4885"/>
    </location>
</feature>
<keyword evidence="11" id="KW-0156">Chromatin regulator</keyword>
<dbReference type="GO" id="GO:0016746">
    <property type="term" value="F:acyltransferase activity"/>
    <property type="evidence" value="ECO:0007669"/>
    <property type="project" value="UniProtKB-KW"/>
</dbReference>
<evidence type="ECO:0000256" key="19">
    <source>
        <dbReference type="ARBA" id="ARBA00023242"/>
    </source>
</evidence>
<keyword evidence="5" id="KW-0808">Transferase</keyword>
<feature type="compositionally biased region" description="Low complexity" evidence="28">
    <location>
        <begin position="3262"/>
        <end position="3277"/>
    </location>
</feature>
<dbReference type="SUPFAM" id="SSF82199">
    <property type="entry name" value="SET domain"/>
    <property type="match status" value="1"/>
</dbReference>
<feature type="region of interest" description="Disordered" evidence="28">
    <location>
        <begin position="1563"/>
        <end position="1674"/>
    </location>
</feature>
<feature type="compositionally biased region" description="Low complexity" evidence="28">
    <location>
        <begin position="2247"/>
        <end position="2259"/>
    </location>
</feature>
<dbReference type="SUPFAM" id="SSF47095">
    <property type="entry name" value="HMG-box"/>
    <property type="match status" value="1"/>
</dbReference>
<dbReference type="InterPro" id="IPR034732">
    <property type="entry name" value="EPHD"/>
</dbReference>
<keyword evidence="35" id="KW-1185">Reference proteome</keyword>
<keyword evidence="17" id="KW-0010">Activator</keyword>
<feature type="region of interest" description="Disordered" evidence="28">
    <location>
        <begin position="4040"/>
        <end position="4085"/>
    </location>
</feature>
<dbReference type="SMART" id="SM00249">
    <property type="entry name" value="PHD"/>
    <property type="match status" value="8"/>
</dbReference>
<feature type="compositionally biased region" description="Polar residues" evidence="28">
    <location>
        <begin position="137"/>
        <end position="148"/>
    </location>
</feature>
<feature type="compositionally biased region" description="Low complexity" evidence="28">
    <location>
        <begin position="3386"/>
        <end position="3427"/>
    </location>
</feature>
<feature type="region of interest" description="Disordered" evidence="28">
    <location>
        <begin position="2726"/>
        <end position="2762"/>
    </location>
</feature>
<feature type="compositionally biased region" description="Basic and acidic residues" evidence="28">
    <location>
        <begin position="213"/>
        <end position="224"/>
    </location>
</feature>
<feature type="compositionally biased region" description="Low complexity" evidence="28">
    <location>
        <begin position="14"/>
        <end position="24"/>
    </location>
</feature>
<keyword evidence="12" id="KW-0007">Acetylation</keyword>
<evidence type="ECO:0000256" key="16">
    <source>
        <dbReference type="ARBA" id="ARBA00023139"/>
    </source>
</evidence>
<evidence type="ECO:0000256" key="2">
    <source>
        <dbReference type="ARBA" id="ARBA00022481"/>
    </source>
</evidence>
<dbReference type="GO" id="GO:0098687">
    <property type="term" value="C:chromosomal region"/>
    <property type="evidence" value="ECO:0007669"/>
    <property type="project" value="UniProtKB-ARBA"/>
</dbReference>
<evidence type="ECO:0000256" key="23">
    <source>
        <dbReference type="ARBA" id="ARBA00065668"/>
    </source>
</evidence>
<feature type="compositionally biased region" description="Low complexity" evidence="28">
    <location>
        <begin position="3207"/>
        <end position="3228"/>
    </location>
</feature>
<evidence type="ECO:0000256" key="8">
    <source>
        <dbReference type="ARBA" id="ARBA00022737"/>
    </source>
</evidence>
<feature type="region of interest" description="Disordered" evidence="28">
    <location>
        <begin position="1324"/>
        <end position="1383"/>
    </location>
</feature>
<evidence type="ECO:0000259" key="33">
    <source>
        <dbReference type="PROSITE" id="PS51805"/>
    </source>
</evidence>
<feature type="region of interest" description="Disordered" evidence="28">
    <location>
        <begin position="4106"/>
        <end position="4129"/>
    </location>
</feature>
<dbReference type="PROSITE" id="PS50280">
    <property type="entry name" value="SET"/>
    <property type="match status" value="1"/>
</dbReference>
<evidence type="ECO:0000256" key="17">
    <source>
        <dbReference type="ARBA" id="ARBA00023159"/>
    </source>
</evidence>
<evidence type="ECO:0000256" key="27">
    <source>
        <dbReference type="SAM" id="Coils"/>
    </source>
</evidence>
<dbReference type="InterPro" id="IPR003889">
    <property type="entry name" value="FYrich_C"/>
</dbReference>
<dbReference type="PROSITE" id="PS50016">
    <property type="entry name" value="ZF_PHD_2"/>
    <property type="match status" value="5"/>
</dbReference>
<feature type="compositionally biased region" description="Polar residues" evidence="28">
    <location>
        <begin position="5537"/>
        <end position="5549"/>
    </location>
</feature>
<feature type="compositionally biased region" description="Low complexity" evidence="28">
    <location>
        <begin position="2888"/>
        <end position="2903"/>
    </location>
</feature>
<keyword evidence="7" id="KW-0479">Metal-binding</keyword>
<feature type="compositionally biased region" description="Basic residues" evidence="28">
    <location>
        <begin position="4703"/>
        <end position="4715"/>
    </location>
</feature>
<feature type="compositionally biased region" description="Basic and acidic residues" evidence="28">
    <location>
        <begin position="4053"/>
        <end position="4064"/>
    </location>
</feature>
<feature type="compositionally biased region" description="Polar residues" evidence="28">
    <location>
        <begin position="1636"/>
        <end position="1658"/>
    </location>
</feature>
<feature type="domain" description="PHD-type" evidence="29">
    <location>
        <begin position="374"/>
        <end position="424"/>
    </location>
</feature>
<dbReference type="FunFam" id="3.30.160.360:FF:000001">
    <property type="entry name" value="Histone-lysine N-methyltransferase"/>
    <property type="match status" value="1"/>
</dbReference>
<keyword evidence="6" id="KW-0949">S-adenosyl-L-methionine</keyword>
<keyword evidence="14 27" id="KW-0175">Coiled coil</keyword>
<dbReference type="SMART" id="SM00398">
    <property type="entry name" value="HMG"/>
    <property type="match status" value="1"/>
</dbReference>
<dbReference type="Pfam" id="PF00856">
    <property type="entry name" value="SET"/>
    <property type="match status" value="1"/>
</dbReference>
<feature type="region of interest" description="Disordered" evidence="28">
    <location>
        <begin position="1074"/>
        <end position="1102"/>
    </location>
</feature>
<feature type="compositionally biased region" description="Polar residues" evidence="28">
    <location>
        <begin position="2260"/>
        <end position="2275"/>
    </location>
</feature>
<dbReference type="FunFam" id="1.10.30.10:FF:000009">
    <property type="entry name" value="Histone-lysine N-methyltransferase"/>
    <property type="match status" value="1"/>
</dbReference>
<dbReference type="InterPro" id="IPR036910">
    <property type="entry name" value="HMG_box_dom_sf"/>
</dbReference>
<feature type="coiled-coil region" evidence="27">
    <location>
        <begin position="5120"/>
        <end position="5161"/>
    </location>
</feature>
<proteinExistence type="predicted"/>
<dbReference type="Pfam" id="PF00628">
    <property type="entry name" value="PHD"/>
    <property type="match status" value="3"/>
</dbReference>
<feature type="region of interest" description="Disordered" evidence="28">
    <location>
        <begin position="2195"/>
        <end position="2365"/>
    </location>
</feature>
<feature type="domain" description="PHD-type" evidence="29">
    <location>
        <begin position="849"/>
        <end position="904"/>
    </location>
</feature>